<dbReference type="SMR" id="A0A3B6C085"/>
<feature type="domain" description="Exocyst complex subunit Exo70 C-terminal" evidence="6">
    <location>
        <begin position="567"/>
        <end position="615"/>
    </location>
</feature>
<dbReference type="AlphaFoldDB" id="A0A3B6C085"/>
<feature type="compositionally biased region" description="Basic residues" evidence="4">
    <location>
        <begin position="83"/>
        <end position="93"/>
    </location>
</feature>
<dbReference type="SUPFAM" id="SSF74788">
    <property type="entry name" value="Cullin repeat-like"/>
    <property type="match status" value="1"/>
</dbReference>
<dbReference type="PANTHER" id="PTHR12542">
    <property type="entry name" value="EXOCYST COMPLEX PROTEIN EXO70"/>
    <property type="match status" value="1"/>
</dbReference>
<sequence length="647" mass="71187">MATATAAAEGLVRQRATATATGTASKAWTRASTASTATATASNATAWTATASTATAMPTAKAAAEGLGRQRASPDHLPVPPRPRSRYRHRAAVRPHPLAVGTPPRPAPGLRHAQAEHRALPPPRPRARPARPYNGGLFAALLYLCVALGVAVDSCGSLRAYGGLAAVVAALIIALVLRRPPRLAHQDNPDGPRQILAAPARRIQPEQPRLALTLTITGSILDAAQVAAAIRSFMADSTRPILAVSPPQADSSDSDGSGSSTSGDDINNLWYTPLHLLKSGDVCLIHPAFIQQLQEMDPWLTEAESLELLQRAFRDANTSDGFKRLSDIVEENRGIIYDGLHVLTDGSTGASVMTMKITAKLIDLICLELDGQNWKSCQDVKKECCFQEVVRQSVEELLDVALSFSNTRWSAHHPLQMLTILDALVDVLCTIRELTFSSTESMHDVVAHVFYKMVVDLRGMLEGTTSTSDMHRIRECAIHPATALLVRYLEFFCRNGDMMQFVLGTEDFTIELSMIYAWVSKLSEDAEAMFPAKGQSVELQTGLCSLIHQYIQSYLDECWVPLLGVDSLKRFLEEFFTICDSQMTWKVRTVLKVTLRREIVGLIVPNYVNFLQENPSSHRTSWLKARSEKPMYIAVWLEEKISEFFER</sequence>
<dbReference type="Proteomes" id="UP000019116">
    <property type="component" value="Chromosome 2B"/>
</dbReference>
<dbReference type="InterPro" id="IPR004140">
    <property type="entry name" value="Exo70"/>
</dbReference>
<dbReference type="EnsemblPlants" id="TraesCS2B02G043900.2">
    <property type="protein sequence ID" value="TraesCS2B02G043900.2"/>
    <property type="gene ID" value="TraesCS2B02G043900"/>
</dbReference>
<dbReference type="Gramene" id="TraesCS2B03G0090100.1">
    <property type="protein sequence ID" value="TraesCS2B03G0090100.1.CDS"/>
    <property type="gene ID" value="TraesCS2B03G0090100"/>
</dbReference>
<evidence type="ECO:0000256" key="1">
    <source>
        <dbReference type="ARBA" id="ARBA00006756"/>
    </source>
</evidence>
<evidence type="ECO:0000256" key="5">
    <source>
        <dbReference type="SAM" id="Phobius"/>
    </source>
</evidence>
<dbReference type="Gramene" id="TraesCS2B02G043900.2">
    <property type="protein sequence ID" value="TraesCS2B02G043900.2"/>
    <property type="gene ID" value="TraesCS2B02G043900"/>
</dbReference>
<dbReference type="Gene3D" id="1.20.1280.170">
    <property type="entry name" value="Exocyst complex component Exo70"/>
    <property type="match status" value="2"/>
</dbReference>
<comment type="similarity">
    <text evidence="1 3">Belongs to the EXO70 family.</text>
</comment>
<dbReference type="PANTHER" id="PTHR12542:SF165">
    <property type="entry name" value="EXOCYST SUBUNIT EXO70 FAMILY PROTEIN"/>
    <property type="match status" value="1"/>
</dbReference>
<feature type="transmembrane region" description="Helical" evidence="5">
    <location>
        <begin position="158"/>
        <end position="177"/>
    </location>
</feature>
<keyword evidence="3" id="KW-0268">Exocytosis</keyword>
<evidence type="ECO:0000313" key="8">
    <source>
        <dbReference type="Proteomes" id="UP000019116"/>
    </source>
</evidence>
<keyword evidence="8" id="KW-1185">Reference proteome</keyword>
<accession>A0A3B6C085</accession>
<keyword evidence="2 3" id="KW-0813">Transport</keyword>
<organism evidence="7">
    <name type="scientific">Triticum aestivum</name>
    <name type="common">Wheat</name>
    <dbReference type="NCBI Taxonomy" id="4565"/>
    <lineage>
        <taxon>Eukaryota</taxon>
        <taxon>Viridiplantae</taxon>
        <taxon>Streptophyta</taxon>
        <taxon>Embryophyta</taxon>
        <taxon>Tracheophyta</taxon>
        <taxon>Spermatophyta</taxon>
        <taxon>Magnoliopsida</taxon>
        <taxon>Liliopsida</taxon>
        <taxon>Poales</taxon>
        <taxon>Poaceae</taxon>
        <taxon>BOP clade</taxon>
        <taxon>Pooideae</taxon>
        <taxon>Triticodae</taxon>
        <taxon>Triticeae</taxon>
        <taxon>Triticinae</taxon>
        <taxon>Triticum</taxon>
    </lineage>
</organism>
<dbReference type="InterPro" id="IPR016159">
    <property type="entry name" value="Cullin_repeat-like_dom_sf"/>
</dbReference>
<keyword evidence="5" id="KW-0812">Transmembrane</keyword>
<dbReference type="GO" id="GO:0000145">
    <property type="term" value="C:exocyst"/>
    <property type="evidence" value="ECO:0007669"/>
    <property type="project" value="InterPro"/>
</dbReference>
<dbReference type="GO" id="GO:0006887">
    <property type="term" value="P:exocytosis"/>
    <property type="evidence" value="ECO:0007669"/>
    <property type="project" value="UniProtKB-KW"/>
</dbReference>
<dbReference type="OrthoDB" id="671242at2759"/>
<protein>
    <recommendedName>
        <fullName evidence="3">Exocyst subunit Exo70 family protein</fullName>
    </recommendedName>
</protein>
<evidence type="ECO:0000313" key="7">
    <source>
        <dbReference type="EnsemblPlants" id="TraesCS2B02G043900.2"/>
    </source>
</evidence>
<name>A0A3B6C085_WHEAT</name>
<feature type="region of interest" description="Disordered" evidence="4">
    <location>
        <begin position="1"/>
        <end position="26"/>
    </location>
</feature>
<comment type="function">
    <text evidence="3">Component of the exocyst complex.</text>
</comment>
<dbReference type="InterPro" id="IPR046364">
    <property type="entry name" value="Exo70_C"/>
</dbReference>
<reference evidence="7" key="2">
    <citation type="submission" date="2018-10" db="UniProtKB">
        <authorList>
            <consortium name="EnsemblPlants"/>
        </authorList>
    </citation>
    <scope>IDENTIFICATION</scope>
</reference>
<feature type="domain" description="Exocyst complex subunit Exo70 C-terminal" evidence="6">
    <location>
        <begin position="379"/>
        <end position="520"/>
    </location>
</feature>
<gene>
    <name evidence="7" type="primary">LOC123043201</name>
</gene>
<dbReference type="GO" id="GO:0015031">
    <property type="term" value="P:protein transport"/>
    <property type="evidence" value="ECO:0007669"/>
    <property type="project" value="UniProtKB-KW"/>
</dbReference>
<reference evidence="7" key="1">
    <citation type="submission" date="2018-08" db="EMBL/GenBank/DDBJ databases">
        <authorList>
            <person name="Rossello M."/>
        </authorList>
    </citation>
    <scope>NUCLEOTIDE SEQUENCE [LARGE SCALE GENOMIC DNA]</scope>
    <source>
        <strain evidence="7">cv. Chinese Spring</strain>
    </source>
</reference>
<keyword evidence="5" id="KW-1133">Transmembrane helix</keyword>
<evidence type="ECO:0000256" key="4">
    <source>
        <dbReference type="SAM" id="MobiDB-lite"/>
    </source>
</evidence>
<feature type="region of interest" description="Disordered" evidence="4">
    <location>
        <begin position="57"/>
        <end position="110"/>
    </location>
</feature>
<keyword evidence="3" id="KW-0653">Protein transport</keyword>
<proteinExistence type="inferred from homology"/>
<dbReference type="GO" id="GO:0005546">
    <property type="term" value="F:phosphatidylinositol-4,5-bisphosphate binding"/>
    <property type="evidence" value="ECO:0007669"/>
    <property type="project" value="InterPro"/>
</dbReference>
<keyword evidence="5" id="KW-0472">Membrane</keyword>
<feature type="compositionally biased region" description="Low complexity" evidence="4">
    <location>
        <begin position="16"/>
        <end position="26"/>
    </location>
</feature>
<evidence type="ECO:0000259" key="6">
    <source>
        <dbReference type="Pfam" id="PF03081"/>
    </source>
</evidence>
<feature type="transmembrane region" description="Helical" evidence="5">
    <location>
        <begin position="133"/>
        <end position="152"/>
    </location>
</feature>
<evidence type="ECO:0000256" key="3">
    <source>
        <dbReference type="RuleBase" id="RU365026"/>
    </source>
</evidence>
<dbReference type="Pfam" id="PF03081">
    <property type="entry name" value="Exo70_C"/>
    <property type="match status" value="2"/>
</dbReference>
<evidence type="ECO:0000256" key="2">
    <source>
        <dbReference type="ARBA" id="ARBA00022448"/>
    </source>
</evidence>